<keyword evidence="7" id="KW-1185">Reference proteome</keyword>
<reference evidence="6 7" key="1">
    <citation type="submission" date="2022-02" db="EMBL/GenBank/DDBJ databases">
        <title>Genome sequence data of Kingella unionensis sp. nov. strain CICC 24913 (CCUG 75125).</title>
        <authorList>
            <person name="Xiao M."/>
        </authorList>
    </citation>
    <scope>NUCLEOTIDE SEQUENCE [LARGE SCALE GENOMIC DNA]</scope>
    <source>
        <strain evidence="6 7">CICC 24913</strain>
    </source>
</reference>
<dbReference type="PANTHER" id="PTHR12302">
    <property type="entry name" value="EBNA2 BINDING PROTEIN P100"/>
    <property type="match status" value="1"/>
</dbReference>
<dbReference type="InterPro" id="IPR016071">
    <property type="entry name" value="Staphylococal_nuclease_OB-fold"/>
</dbReference>
<evidence type="ECO:0000256" key="1">
    <source>
        <dbReference type="ARBA" id="ARBA00022722"/>
    </source>
</evidence>
<dbReference type="PANTHER" id="PTHR12302:SF3">
    <property type="entry name" value="SERINE_THREONINE-PROTEIN KINASE 31"/>
    <property type="match status" value="1"/>
</dbReference>
<feature type="transmembrane region" description="Helical" evidence="4">
    <location>
        <begin position="12"/>
        <end position="34"/>
    </location>
</feature>
<dbReference type="PROSITE" id="PS50830">
    <property type="entry name" value="TNASE_3"/>
    <property type="match status" value="1"/>
</dbReference>
<keyword evidence="1" id="KW-0540">Nuclease</keyword>
<sequence>MIETIGEILGVLLFFGGVMLFLASIVATITPSILQRRGRSVTLNRLQIFVAGVAASFLTAVLGLVVIGLSVPADSPVTNSHAAAAAASESQVATASNEDAPKAAFAAAVPVVAETSVSAETAASAPVKSEYDVECKVVGVSDGDTITCLENGHDQIKVRLNQIDAPEKAQDFGNASKKALSALVFGKVVGLKTNGKDKYKRTLAEVFVDGKNVNKEMVRTGYAWAYKEYLTDNEYSELEQSAQSNSLGLWSMPDPIYPSDFRHGKRKEAKPKAAPVAPNLGVGKPSKGFTCSGKRFCREMNSCEEAQFYLNKCGVRRLDGDNDGIPCESLC</sequence>
<evidence type="ECO:0000256" key="2">
    <source>
        <dbReference type="ARBA" id="ARBA00022759"/>
    </source>
</evidence>
<accession>A0ABS9NL08</accession>
<dbReference type="PROSITE" id="PS01123">
    <property type="entry name" value="TNASE_1"/>
    <property type="match status" value="1"/>
</dbReference>
<dbReference type="InterPro" id="IPR035437">
    <property type="entry name" value="SNase_OB-fold_sf"/>
</dbReference>
<gene>
    <name evidence="6" type="ORF">MB824_03110</name>
</gene>
<keyword evidence="4" id="KW-0472">Membrane</keyword>
<dbReference type="Gene3D" id="2.40.50.90">
    <property type="match status" value="1"/>
</dbReference>
<keyword evidence="4" id="KW-1133">Transmembrane helix</keyword>
<evidence type="ECO:0000259" key="5">
    <source>
        <dbReference type="PROSITE" id="PS50830"/>
    </source>
</evidence>
<name>A0ABS9NL08_9NEIS</name>
<dbReference type="RefSeq" id="WP_238745862.1">
    <property type="nucleotide sequence ID" value="NZ_JAKOOW010000009.1"/>
</dbReference>
<protein>
    <submittedName>
        <fullName evidence="6">Thermonuclease family protein</fullName>
    </submittedName>
</protein>
<keyword evidence="2" id="KW-0255">Endonuclease</keyword>
<evidence type="ECO:0000256" key="3">
    <source>
        <dbReference type="ARBA" id="ARBA00022801"/>
    </source>
</evidence>
<feature type="domain" description="TNase-like" evidence="5">
    <location>
        <begin position="131"/>
        <end position="252"/>
    </location>
</feature>
<evidence type="ECO:0000313" key="7">
    <source>
        <dbReference type="Proteomes" id="UP001298424"/>
    </source>
</evidence>
<dbReference type="InterPro" id="IPR008613">
    <property type="entry name" value="Excalibur_Ca-bd_domain"/>
</dbReference>
<dbReference type="Pfam" id="PF05901">
    <property type="entry name" value="Excalibur"/>
    <property type="match status" value="1"/>
</dbReference>
<dbReference type="SMART" id="SM00318">
    <property type="entry name" value="SNc"/>
    <property type="match status" value="1"/>
</dbReference>
<evidence type="ECO:0000256" key="4">
    <source>
        <dbReference type="SAM" id="Phobius"/>
    </source>
</evidence>
<dbReference type="SUPFAM" id="SSF50199">
    <property type="entry name" value="Staphylococcal nuclease"/>
    <property type="match status" value="1"/>
</dbReference>
<dbReference type="InterPro" id="IPR002071">
    <property type="entry name" value="Thermonucl_AS"/>
</dbReference>
<comment type="caution">
    <text evidence="6">The sequence shown here is derived from an EMBL/GenBank/DDBJ whole genome shotgun (WGS) entry which is preliminary data.</text>
</comment>
<keyword evidence="3" id="KW-0378">Hydrolase</keyword>
<dbReference type="EMBL" id="JAKOOW010000009">
    <property type="protein sequence ID" value="MCG6503484.1"/>
    <property type="molecule type" value="Genomic_DNA"/>
</dbReference>
<feature type="transmembrane region" description="Helical" evidence="4">
    <location>
        <begin position="46"/>
        <end position="71"/>
    </location>
</feature>
<dbReference type="Proteomes" id="UP001298424">
    <property type="component" value="Unassembled WGS sequence"/>
</dbReference>
<dbReference type="Pfam" id="PF00565">
    <property type="entry name" value="SNase"/>
    <property type="match status" value="1"/>
</dbReference>
<evidence type="ECO:0000313" key="6">
    <source>
        <dbReference type="EMBL" id="MCG6503484.1"/>
    </source>
</evidence>
<organism evidence="6 7">
    <name type="scientific">Kingella pumchi</name>
    <dbReference type="NCBI Taxonomy" id="2779506"/>
    <lineage>
        <taxon>Bacteria</taxon>
        <taxon>Pseudomonadati</taxon>
        <taxon>Pseudomonadota</taxon>
        <taxon>Betaproteobacteria</taxon>
        <taxon>Neisseriales</taxon>
        <taxon>Neisseriaceae</taxon>
        <taxon>Kingella</taxon>
    </lineage>
</organism>
<keyword evidence="4" id="KW-0812">Transmembrane</keyword>
<proteinExistence type="predicted"/>